<evidence type="ECO:0008006" key="3">
    <source>
        <dbReference type="Google" id="ProtNLM"/>
    </source>
</evidence>
<accession>A0A6N8FU91</accession>
<proteinExistence type="predicted"/>
<protein>
    <recommendedName>
        <fullName evidence="3">Addiction module toxin RelE</fullName>
    </recommendedName>
</protein>
<dbReference type="AlphaFoldDB" id="A0A6N8FU91"/>
<dbReference type="RefSeq" id="WP_105220855.1">
    <property type="nucleotide sequence ID" value="NZ_CAWNSU010000073.1"/>
</dbReference>
<dbReference type="GO" id="GO:0004519">
    <property type="term" value="F:endonuclease activity"/>
    <property type="evidence" value="ECO:0007669"/>
    <property type="project" value="InterPro"/>
</dbReference>
<dbReference type="OrthoDB" id="9799912at2"/>
<comment type="caution">
    <text evidence="1">The sequence shown here is derived from an EMBL/GenBank/DDBJ whole genome shotgun (WGS) entry which is preliminary data.</text>
</comment>
<gene>
    <name evidence="1" type="ORF">BWI75_08730</name>
</gene>
<keyword evidence="2" id="KW-1185">Reference proteome</keyword>
<organism evidence="1 2">
    <name type="scientific">Gloeocapsopsis dulcis AAB1 = 1H9</name>
    <dbReference type="NCBI Taxonomy" id="1433147"/>
    <lineage>
        <taxon>Bacteria</taxon>
        <taxon>Bacillati</taxon>
        <taxon>Cyanobacteriota</taxon>
        <taxon>Cyanophyceae</taxon>
        <taxon>Oscillatoriophycideae</taxon>
        <taxon>Chroococcales</taxon>
        <taxon>Chroococcaceae</taxon>
        <taxon>Gloeocapsopsis</taxon>
        <taxon>Gloeocapsopsis dulcis</taxon>
    </lineage>
</organism>
<dbReference type="EMBL" id="NAPY01000010">
    <property type="protein sequence ID" value="MUL36429.1"/>
    <property type="molecule type" value="Genomic_DNA"/>
</dbReference>
<name>A0A6N8FU91_9CHRO</name>
<evidence type="ECO:0000313" key="2">
    <source>
        <dbReference type="Proteomes" id="UP000441797"/>
    </source>
</evidence>
<dbReference type="GO" id="GO:0003723">
    <property type="term" value="F:RNA binding"/>
    <property type="evidence" value="ECO:0007669"/>
    <property type="project" value="InterPro"/>
</dbReference>
<dbReference type="Pfam" id="PF09907">
    <property type="entry name" value="HigB_toxin"/>
    <property type="match status" value="1"/>
</dbReference>
<sequence length="95" mass="11272">MHVISRKKLLEFSMVHPDAEKPLDVWYRGSKSAKWNNFADVKLIYSSADIVGKCTVFNIKENDYRLIAEINYRNQTIFVRYVLTHSEYDKGKWKL</sequence>
<reference evidence="1 2" key="1">
    <citation type="journal article" date="2019" name="Front. Microbiol.">
        <title>Genomic Features for Desiccation Tolerance and Sugar Biosynthesis in the Extremophile Gloeocapsopsis sp. UTEX B3054.</title>
        <authorList>
            <person name="Urrejola C."/>
            <person name="Alcorta J."/>
            <person name="Salas L."/>
            <person name="Vasquez M."/>
            <person name="Polz M.F."/>
            <person name="Vicuna R."/>
            <person name="Diez B."/>
        </authorList>
    </citation>
    <scope>NUCLEOTIDE SEQUENCE [LARGE SCALE GENOMIC DNA]</scope>
    <source>
        <strain evidence="1 2">1H9</strain>
    </source>
</reference>
<dbReference type="InterPro" id="IPR018669">
    <property type="entry name" value="Toxin_HigB"/>
</dbReference>
<dbReference type="Proteomes" id="UP000441797">
    <property type="component" value="Unassembled WGS sequence"/>
</dbReference>
<evidence type="ECO:0000313" key="1">
    <source>
        <dbReference type="EMBL" id="MUL36429.1"/>
    </source>
</evidence>
<dbReference type="GO" id="GO:0110001">
    <property type="term" value="C:toxin-antitoxin complex"/>
    <property type="evidence" value="ECO:0007669"/>
    <property type="project" value="InterPro"/>
</dbReference>